<evidence type="ECO:0000256" key="1">
    <source>
        <dbReference type="SAM" id="MobiDB-lite"/>
    </source>
</evidence>
<protein>
    <submittedName>
        <fullName evidence="3">Uncharacterized protein</fullName>
    </submittedName>
</protein>
<gene>
    <name evidence="3" type="ORF">BDK51DRAFT_15814</name>
</gene>
<name>A0A4V1ISJ5_9FUNG</name>
<evidence type="ECO:0000256" key="2">
    <source>
        <dbReference type="SAM" id="SignalP"/>
    </source>
</evidence>
<accession>A0A4V1ISJ5</accession>
<evidence type="ECO:0000313" key="3">
    <source>
        <dbReference type="EMBL" id="RKO93777.1"/>
    </source>
</evidence>
<dbReference type="EMBL" id="KZ994118">
    <property type="protein sequence ID" value="RKO93777.1"/>
    <property type="molecule type" value="Genomic_DNA"/>
</dbReference>
<keyword evidence="4" id="KW-1185">Reference proteome</keyword>
<feature type="compositionally biased region" description="Basic and acidic residues" evidence="1">
    <location>
        <begin position="21"/>
        <end position="34"/>
    </location>
</feature>
<sequence>MKISLAFLALASVASAANLNRREVPQEHSHDRFTDIPPPPPTSTQLTSPPPIQTFVDPIFGLLGDAKANANAPDGNGVCLQQNTADQAITLANGNKTIIAAALAYRALERNTQSVGGVSKPCTETPKNAILAGLSQHQDPASPNALAVNKAVEITLAKKLASIGANPLDALLTGTFAPGQIGDPTAKGLTCDGKWCYSNCIFSNNRLVSAATAADINAAV</sequence>
<evidence type="ECO:0000313" key="4">
    <source>
        <dbReference type="Proteomes" id="UP000269721"/>
    </source>
</evidence>
<feature type="region of interest" description="Disordered" evidence="1">
    <location>
        <begin position="21"/>
        <end position="51"/>
    </location>
</feature>
<proteinExistence type="predicted"/>
<organism evidence="3 4">
    <name type="scientific">Blyttiomyces helicus</name>
    <dbReference type="NCBI Taxonomy" id="388810"/>
    <lineage>
        <taxon>Eukaryota</taxon>
        <taxon>Fungi</taxon>
        <taxon>Fungi incertae sedis</taxon>
        <taxon>Chytridiomycota</taxon>
        <taxon>Chytridiomycota incertae sedis</taxon>
        <taxon>Chytridiomycetes</taxon>
        <taxon>Chytridiomycetes incertae sedis</taxon>
        <taxon>Blyttiomyces</taxon>
    </lineage>
</organism>
<feature type="compositionally biased region" description="Pro residues" evidence="1">
    <location>
        <begin position="36"/>
        <end position="51"/>
    </location>
</feature>
<dbReference type="OrthoDB" id="2153847at2759"/>
<reference evidence="4" key="1">
    <citation type="journal article" date="2018" name="Nat. Microbiol.">
        <title>Leveraging single-cell genomics to expand the fungal tree of life.</title>
        <authorList>
            <person name="Ahrendt S.R."/>
            <person name="Quandt C.A."/>
            <person name="Ciobanu D."/>
            <person name="Clum A."/>
            <person name="Salamov A."/>
            <person name="Andreopoulos B."/>
            <person name="Cheng J.F."/>
            <person name="Woyke T."/>
            <person name="Pelin A."/>
            <person name="Henrissat B."/>
            <person name="Reynolds N.K."/>
            <person name="Benny G.L."/>
            <person name="Smith M.E."/>
            <person name="James T.Y."/>
            <person name="Grigoriev I.V."/>
        </authorList>
    </citation>
    <scope>NUCLEOTIDE SEQUENCE [LARGE SCALE GENOMIC DNA]</scope>
</reference>
<feature type="signal peptide" evidence="2">
    <location>
        <begin position="1"/>
        <end position="16"/>
    </location>
</feature>
<feature type="non-terminal residue" evidence="3">
    <location>
        <position position="220"/>
    </location>
</feature>
<dbReference type="Proteomes" id="UP000269721">
    <property type="component" value="Unassembled WGS sequence"/>
</dbReference>
<dbReference type="AlphaFoldDB" id="A0A4V1ISJ5"/>
<keyword evidence="2" id="KW-0732">Signal</keyword>
<feature type="chain" id="PRO_5020925141" evidence="2">
    <location>
        <begin position="17"/>
        <end position="220"/>
    </location>
</feature>